<evidence type="ECO:0000313" key="3">
    <source>
        <dbReference type="Proteomes" id="UP000188354"/>
    </source>
</evidence>
<proteinExistence type="predicted"/>
<evidence type="ECO:0000256" key="1">
    <source>
        <dbReference type="SAM" id="Phobius"/>
    </source>
</evidence>
<keyword evidence="1" id="KW-0812">Transmembrane</keyword>
<feature type="transmembrane region" description="Helical" evidence="1">
    <location>
        <begin position="95"/>
        <end position="118"/>
    </location>
</feature>
<dbReference type="Proteomes" id="UP000188354">
    <property type="component" value="Chromosome LG12"/>
</dbReference>
<keyword evidence="1" id="KW-0472">Membrane</keyword>
<dbReference type="AlphaFoldDB" id="A0A4P1R3V5"/>
<dbReference type="Gramene" id="OIW00706">
    <property type="protein sequence ID" value="OIW00706"/>
    <property type="gene ID" value="TanjilG_09675"/>
</dbReference>
<name>A0A4P1R3V5_LUPAN</name>
<dbReference type="STRING" id="3871.A0A4P1R3V5"/>
<dbReference type="EMBL" id="CM007372">
    <property type="protein sequence ID" value="OIW00706.1"/>
    <property type="molecule type" value="Genomic_DNA"/>
</dbReference>
<sequence>MPITATGVGAVWGLVIQIWSNRLRKLPPMRHPWEHVVGMGLGAIFANQYMKWSEQVEKDLEIMLQKAKTANENRYIGYNPLNFLIYMSCFSYKCLSLFSVYISLFIFVIGFVMILCFCV</sequence>
<keyword evidence="3" id="KW-1185">Reference proteome</keyword>
<organism evidence="2 3">
    <name type="scientific">Lupinus angustifolius</name>
    <name type="common">Narrow-leaved blue lupine</name>
    <dbReference type="NCBI Taxonomy" id="3871"/>
    <lineage>
        <taxon>Eukaryota</taxon>
        <taxon>Viridiplantae</taxon>
        <taxon>Streptophyta</taxon>
        <taxon>Embryophyta</taxon>
        <taxon>Tracheophyta</taxon>
        <taxon>Spermatophyta</taxon>
        <taxon>Magnoliopsida</taxon>
        <taxon>eudicotyledons</taxon>
        <taxon>Gunneridae</taxon>
        <taxon>Pentapetalae</taxon>
        <taxon>rosids</taxon>
        <taxon>fabids</taxon>
        <taxon>Fabales</taxon>
        <taxon>Fabaceae</taxon>
        <taxon>Papilionoideae</taxon>
        <taxon>50 kb inversion clade</taxon>
        <taxon>genistoids sensu lato</taxon>
        <taxon>core genistoids</taxon>
        <taxon>Genisteae</taxon>
        <taxon>Lupinus</taxon>
    </lineage>
</organism>
<accession>A0A4P1R3V5</accession>
<dbReference type="PANTHER" id="PTHR36052">
    <property type="entry name" value="EXCITATORY AMINO ACID TRANSPORTER"/>
    <property type="match status" value="1"/>
</dbReference>
<protein>
    <submittedName>
        <fullName evidence="2">Uncharacterized protein</fullName>
    </submittedName>
</protein>
<reference evidence="2 3" key="1">
    <citation type="journal article" date="2017" name="Plant Biotechnol. J.">
        <title>A comprehensive draft genome sequence for lupin (Lupinus angustifolius), an emerging health food: insights into plant-microbe interactions and legume evolution.</title>
        <authorList>
            <person name="Hane J.K."/>
            <person name="Ming Y."/>
            <person name="Kamphuis L.G."/>
            <person name="Nelson M.N."/>
            <person name="Garg G."/>
            <person name="Atkins C.A."/>
            <person name="Bayer P.E."/>
            <person name="Bravo A."/>
            <person name="Bringans S."/>
            <person name="Cannon S."/>
            <person name="Edwards D."/>
            <person name="Foley R."/>
            <person name="Gao L.L."/>
            <person name="Harrison M.J."/>
            <person name="Huang W."/>
            <person name="Hurgobin B."/>
            <person name="Li S."/>
            <person name="Liu C.W."/>
            <person name="McGrath A."/>
            <person name="Morahan G."/>
            <person name="Murray J."/>
            <person name="Weller J."/>
            <person name="Jian J."/>
            <person name="Singh K.B."/>
        </authorList>
    </citation>
    <scope>NUCLEOTIDE SEQUENCE [LARGE SCALE GENOMIC DNA]</scope>
    <source>
        <strain evidence="3">cv. Tanjil</strain>
        <tissue evidence="2">Whole plant</tissue>
    </source>
</reference>
<gene>
    <name evidence="2" type="ORF">TanjilG_09675</name>
</gene>
<keyword evidence="1" id="KW-1133">Transmembrane helix</keyword>
<dbReference type="PANTHER" id="PTHR36052:SF1">
    <property type="entry name" value="EXCITATORY AMINO ACID TRANSPORTER"/>
    <property type="match status" value="1"/>
</dbReference>
<evidence type="ECO:0000313" key="2">
    <source>
        <dbReference type="EMBL" id="OIW00706.1"/>
    </source>
</evidence>